<dbReference type="InterPro" id="IPR013595">
    <property type="entry name" value="Pept_S33_TAP-like_C"/>
</dbReference>
<organism evidence="2 3">
    <name type="scientific">Allokutzneria albata</name>
    <name type="common">Kibdelosporangium albatum</name>
    <dbReference type="NCBI Taxonomy" id="211114"/>
    <lineage>
        <taxon>Bacteria</taxon>
        <taxon>Bacillati</taxon>
        <taxon>Actinomycetota</taxon>
        <taxon>Actinomycetes</taxon>
        <taxon>Pseudonocardiales</taxon>
        <taxon>Pseudonocardiaceae</taxon>
        <taxon>Allokutzneria</taxon>
    </lineage>
</organism>
<evidence type="ECO:0000313" key="3">
    <source>
        <dbReference type="Proteomes" id="UP000183376"/>
    </source>
</evidence>
<evidence type="ECO:0000313" key="2">
    <source>
        <dbReference type="EMBL" id="SDM56106.1"/>
    </source>
</evidence>
<dbReference type="RefSeq" id="WP_052408293.1">
    <property type="nucleotide sequence ID" value="NZ_JOEF01000063.1"/>
</dbReference>
<name>A0A1G9U7X4_ALLAB</name>
<sequence length="296" mass="31875">MRLLTIVPRSLSYGTVLGQMYAELFPKRVRTMVLDANVDHSTTTEEDMLVTARGAQDSFDEFVAWCAREAECALHGRDVRALFADLRAKAEKGTPVEPGTTTKVEPDRLTHSVITPLSIPRRNVTAQRIASFTGLGKPASAAAPTDSPPPATAPLAIAISCADNHYSIKSSEQLTAVRKRAAAAAPDVGRGSYGQTMLCLDWPGKTTNPNHRTHAPDAPPILVTNSRHDPSPPHESAVSVASQLRSGVLVTYEGAGHGAYRRSDYMQNLVDRYFVDKAVPARGTTCPATYGSPVER</sequence>
<keyword evidence="3" id="KW-1185">Reference proteome</keyword>
<dbReference type="eggNOG" id="COG0596">
    <property type="taxonomic scope" value="Bacteria"/>
</dbReference>
<evidence type="ECO:0000259" key="1">
    <source>
        <dbReference type="Pfam" id="PF08386"/>
    </source>
</evidence>
<dbReference type="EMBL" id="LT629701">
    <property type="protein sequence ID" value="SDM56106.1"/>
    <property type="molecule type" value="Genomic_DNA"/>
</dbReference>
<dbReference type="SUPFAM" id="SSF53474">
    <property type="entry name" value="alpha/beta-Hydrolases"/>
    <property type="match status" value="1"/>
</dbReference>
<dbReference type="Proteomes" id="UP000183376">
    <property type="component" value="Chromosome I"/>
</dbReference>
<protein>
    <submittedName>
        <fullName evidence="2">TAP-like protein</fullName>
    </submittedName>
</protein>
<dbReference type="InterPro" id="IPR029058">
    <property type="entry name" value="AB_hydrolase_fold"/>
</dbReference>
<dbReference type="AlphaFoldDB" id="A0A1G9U7X4"/>
<dbReference type="Pfam" id="PF08386">
    <property type="entry name" value="Abhydrolase_4"/>
    <property type="match status" value="1"/>
</dbReference>
<dbReference type="OrthoDB" id="4006962at2"/>
<reference evidence="2 3" key="1">
    <citation type="submission" date="2016-10" db="EMBL/GenBank/DDBJ databases">
        <authorList>
            <person name="de Groot N.N."/>
        </authorList>
    </citation>
    <scope>NUCLEOTIDE SEQUENCE [LARGE SCALE GENOMIC DNA]</scope>
    <source>
        <strain evidence="2 3">DSM 44149</strain>
    </source>
</reference>
<accession>A0A1G9U7X4</accession>
<proteinExistence type="predicted"/>
<feature type="domain" description="Peptidase S33 tripeptidyl aminopeptidase-like C-terminal" evidence="1">
    <location>
        <begin position="189"/>
        <end position="286"/>
    </location>
</feature>
<dbReference type="STRING" id="211114.SAMN04489726_2251"/>
<dbReference type="Gene3D" id="3.40.50.1820">
    <property type="entry name" value="alpha/beta hydrolase"/>
    <property type="match status" value="1"/>
</dbReference>
<gene>
    <name evidence="2" type="ORF">SAMN04489726_2251</name>
</gene>